<keyword evidence="1" id="KW-0285">Flavoprotein</keyword>
<evidence type="ECO:0000256" key="1">
    <source>
        <dbReference type="ARBA" id="ARBA00022630"/>
    </source>
</evidence>
<dbReference type="PANTHER" id="PTHR30011">
    <property type="entry name" value="ALKANESULFONATE MONOOXYGENASE-RELATED"/>
    <property type="match status" value="1"/>
</dbReference>
<evidence type="ECO:0000313" key="7">
    <source>
        <dbReference type="Proteomes" id="UP001526201"/>
    </source>
</evidence>
<proteinExistence type="predicted"/>
<evidence type="ECO:0000256" key="2">
    <source>
        <dbReference type="ARBA" id="ARBA00022643"/>
    </source>
</evidence>
<dbReference type="Proteomes" id="UP001526201">
    <property type="component" value="Unassembled WGS sequence"/>
</dbReference>
<evidence type="ECO:0000313" key="6">
    <source>
        <dbReference type="EMBL" id="MCV7226961.1"/>
    </source>
</evidence>
<dbReference type="InterPro" id="IPR051260">
    <property type="entry name" value="Diverse_substr_monoxygenases"/>
</dbReference>
<keyword evidence="7" id="KW-1185">Reference proteome</keyword>
<sequence>MSLKQALNVPNVGNPNAIVELAMQAEAAGWDGFFVWDTLQTDASQRVDVLDPAATLSAIAVSTSKIALGPMVVALPRRRPWKVAKEIITIDHLSGGRVLAGFGLGAPPKEEFGDFGEPTDLRARAELLDEGLTIIDAMFTGETLDHVGPAFTVHAHLSPRGYQRPRPPIWVASIGTNRGPVARARRWDGVFALTKDSQGLTPADVHAWRGRLDREDDYVIATAARPGIHSRDLEAAGLNWRVSEPPRLHNDWITDLRPLVLAGPDASDF</sequence>
<keyword evidence="4" id="KW-0503">Monooxygenase</keyword>
<dbReference type="Gene3D" id="3.20.20.30">
    <property type="entry name" value="Luciferase-like domain"/>
    <property type="match status" value="1"/>
</dbReference>
<evidence type="ECO:0000256" key="3">
    <source>
        <dbReference type="ARBA" id="ARBA00023002"/>
    </source>
</evidence>
<dbReference type="RefSeq" id="WP_264067842.1">
    <property type="nucleotide sequence ID" value="NZ_JACKTY010000028.1"/>
</dbReference>
<evidence type="ECO:0000256" key="4">
    <source>
        <dbReference type="ARBA" id="ARBA00023033"/>
    </source>
</evidence>
<evidence type="ECO:0000259" key="5">
    <source>
        <dbReference type="Pfam" id="PF00296"/>
    </source>
</evidence>
<dbReference type="SUPFAM" id="SSF51679">
    <property type="entry name" value="Bacterial luciferase-like"/>
    <property type="match status" value="1"/>
</dbReference>
<gene>
    <name evidence="6" type="ORF">H7J73_13075</name>
</gene>
<dbReference type="EMBL" id="JACKTY010000028">
    <property type="protein sequence ID" value="MCV7226961.1"/>
    <property type="molecule type" value="Genomic_DNA"/>
</dbReference>
<comment type="caution">
    <text evidence="6">The sequence shown here is derived from an EMBL/GenBank/DDBJ whole genome shotgun (WGS) entry which is preliminary data.</text>
</comment>
<protein>
    <submittedName>
        <fullName evidence="6">LLM class flavin-dependent oxidoreductase</fullName>
    </submittedName>
</protein>
<feature type="domain" description="Luciferase-like" evidence="5">
    <location>
        <begin position="13"/>
        <end position="194"/>
    </location>
</feature>
<keyword evidence="2" id="KW-0288">FMN</keyword>
<name>A0ABT3CC22_9MYCO</name>
<reference evidence="6 7" key="1">
    <citation type="journal article" date="2022" name="BMC Genomics">
        <title>Comparative genome analysis of mycobacteria focusing on tRNA and non-coding RNA.</title>
        <authorList>
            <person name="Behra P.R.K."/>
            <person name="Pettersson B.M.F."/>
            <person name="Ramesh M."/>
            <person name="Das S."/>
            <person name="Dasgupta S."/>
            <person name="Kirsebom L.A."/>
        </authorList>
    </citation>
    <scope>NUCLEOTIDE SEQUENCE [LARGE SCALE GENOMIC DNA]</scope>
    <source>
        <strain evidence="6 7">DSM 44078</strain>
    </source>
</reference>
<keyword evidence="3" id="KW-0560">Oxidoreductase</keyword>
<dbReference type="PANTHER" id="PTHR30011:SF16">
    <property type="entry name" value="C2H2 FINGER DOMAIN TRANSCRIPTION FACTOR (EUROFUNG)-RELATED"/>
    <property type="match status" value="1"/>
</dbReference>
<organism evidence="6 7">
    <name type="scientific">Mycolicibacterium komossense</name>
    <dbReference type="NCBI Taxonomy" id="1779"/>
    <lineage>
        <taxon>Bacteria</taxon>
        <taxon>Bacillati</taxon>
        <taxon>Actinomycetota</taxon>
        <taxon>Actinomycetes</taxon>
        <taxon>Mycobacteriales</taxon>
        <taxon>Mycobacteriaceae</taxon>
        <taxon>Mycolicibacterium</taxon>
    </lineage>
</organism>
<dbReference type="Pfam" id="PF00296">
    <property type="entry name" value="Bac_luciferase"/>
    <property type="match status" value="1"/>
</dbReference>
<accession>A0ABT3CC22</accession>
<dbReference type="InterPro" id="IPR036661">
    <property type="entry name" value="Luciferase-like_sf"/>
</dbReference>
<dbReference type="InterPro" id="IPR011251">
    <property type="entry name" value="Luciferase-like_dom"/>
</dbReference>